<dbReference type="EMBL" id="BSEC01000003">
    <property type="protein sequence ID" value="GLI95408.1"/>
    <property type="molecule type" value="Genomic_DNA"/>
</dbReference>
<proteinExistence type="predicted"/>
<dbReference type="SUPFAM" id="SSF55785">
    <property type="entry name" value="PYP-like sensor domain (PAS domain)"/>
    <property type="match status" value="1"/>
</dbReference>
<reference evidence="2" key="1">
    <citation type="journal article" date="2023" name="Int. J. Syst. Evol. Microbiol.">
        <title>Methylocystis iwaonis sp. nov., a type II methane-oxidizing bacterium from surface soil of a rice paddy field in Japan, and emended description of the genus Methylocystis (ex Whittenbury et al. 1970) Bowman et al. 1993.</title>
        <authorList>
            <person name="Kaise H."/>
            <person name="Sawadogo J.B."/>
            <person name="Alam M.S."/>
            <person name="Ueno C."/>
            <person name="Dianou D."/>
            <person name="Shinjo R."/>
            <person name="Asakawa S."/>
        </authorList>
    </citation>
    <scope>NUCLEOTIDE SEQUENCE</scope>
    <source>
        <strain evidence="2">LMG27198</strain>
    </source>
</reference>
<dbReference type="InterPro" id="IPR013767">
    <property type="entry name" value="PAS_fold"/>
</dbReference>
<keyword evidence="3" id="KW-1185">Reference proteome</keyword>
<dbReference type="PROSITE" id="PS50112">
    <property type="entry name" value="PAS"/>
    <property type="match status" value="1"/>
</dbReference>
<dbReference type="RefSeq" id="WP_281806198.1">
    <property type="nucleotide sequence ID" value="NZ_BSEC01000003.1"/>
</dbReference>
<dbReference type="Proteomes" id="UP001144323">
    <property type="component" value="Unassembled WGS sequence"/>
</dbReference>
<dbReference type="InterPro" id="IPR035965">
    <property type="entry name" value="PAS-like_dom_sf"/>
</dbReference>
<dbReference type="GO" id="GO:0006355">
    <property type="term" value="P:regulation of DNA-templated transcription"/>
    <property type="evidence" value="ECO:0007669"/>
    <property type="project" value="InterPro"/>
</dbReference>
<gene>
    <name evidence="2" type="ORF">LMG27198_44000</name>
</gene>
<evidence type="ECO:0000313" key="3">
    <source>
        <dbReference type="Proteomes" id="UP001144323"/>
    </source>
</evidence>
<dbReference type="Gene3D" id="3.30.450.20">
    <property type="entry name" value="PAS domain"/>
    <property type="match status" value="1"/>
</dbReference>
<evidence type="ECO:0000313" key="2">
    <source>
        <dbReference type="EMBL" id="GLI95408.1"/>
    </source>
</evidence>
<evidence type="ECO:0000259" key="1">
    <source>
        <dbReference type="PROSITE" id="PS50112"/>
    </source>
</evidence>
<dbReference type="SMART" id="SM00091">
    <property type="entry name" value="PAS"/>
    <property type="match status" value="1"/>
</dbReference>
<sequence>MAMNKDAAFLAAVVNGALDGIVSIDERGCILSFNPAASKLFGYAPEEVIVSLYRSGTYCYQLKRVIILCDERGVQSMNHKHRTALHALFTHPMSSNIDPKIVRSMLEELGAEISHSRHNHLLVTLNGFTHGFHDAHHSLLKDEVAALRKFLTDAGVDPERDYPL</sequence>
<dbReference type="InterPro" id="IPR000014">
    <property type="entry name" value="PAS"/>
</dbReference>
<accession>A0A9W6LU90</accession>
<dbReference type="NCBIfam" id="TIGR00229">
    <property type="entry name" value="sensory_box"/>
    <property type="match status" value="1"/>
</dbReference>
<organism evidence="2 3">
    <name type="scientific">Methylocystis echinoides</name>
    <dbReference type="NCBI Taxonomy" id="29468"/>
    <lineage>
        <taxon>Bacteria</taxon>
        <taxon>Pseudomonadati</taxon>
        <taxon>Pseudomonadota</taxon>
        <taxon>Alphaproteobacteria</taxon>
        <taxon>Hyphomicrobiales</taxon>
        <taxon>Methylocystaceae</taxon>
        <taxon>Methylocystis</taxon>
    </lineage>
</organism>
<protein>
    <recommendedName>
        <fullName evidence="1">PAS domain-containing protein</fullName>
    </recommendedName>
</protein>
<dbReference type="Pfam" id="PF00989">
    <property type="entry name" value="PAS"/>
    <property type="match status" value="1"/>
</dbReference>
<dbReference type="AlphaFoldDB" id="A0A9W6LU90"/>
<feature type="domain" description="PAS" evidence="1">
    <location>
        <begin position="6"/>
        <end position="49"/>
    </location>
</feature>
<dbReference type="CDD" id="cd00130">
    <property type="entry name" value="PAS"/>
    <property type="match status" value="1"/>
</dbReference>
<comment type="caution">
    <text evidence="2">The sequence shown here is derived from an EMBL/GenBank/DDBJ whole genome shotgun (WGS) entry which is preliminary data.</text>
</comment>
<name>A0A9W6LU90_9HYPH</name>